<dbReference type="Gene3D" id="3.40.50.300">
    <property type="entry name" value="P-loop containing nucleotide triphosphate hydrolases"/>
    <property type="match status" value="2"/>
</dbReference>
<feature type="region of interest" description="Disordered" evidence="6">
    <location>
        <begin position="145"/>
        <end position="172"/>
    </location>
</feature>
<feature type="binding site" evidence="5">
    <location>
        <position position="364"/>
    </location>
    <ligand>
        <name>ATP</name>
        <dbReference type="ChEBI" id="CHEBI:30616"/>
    </ligand>
</feature>
<dbReference type="PANTHER" id="PTHR48102:SF3">
    <property type="entry name" value="ATP-DEPENDENT PROTEASE ATPASE SUBUNIT HSLU"/>
    <property type="match status" value="1"/>
</dbReference>
<dbReference type="GO" id="GO:0008233">
    <property type="term" value="F:peptidase activity"/>
    <property type="evidence" value="ECO:0007669"/>
    <property type="project" value="UniProtKB-KW"/>
</dbReference>
<keyword evidence="3 5" id="KW-0067">ATP-binding</keyword>
<dbReference type="GO" id="GO:0009376">
    <property type="term" value="C:HslUV protease complex"/>
    <property type="evidence" value="ECO:0007669"/>
    <property type="project" value="UniProtKB-UniRule"/>
</dbReference>
<feature type="binding site" evidence="5">
    <location>
        <begin position="64"/>
        <end position="69"/>
    </location>
    <ligand>
        <name>ATP</name>
        <dbReference type="ChEBI" id="CHEBI:30616"/>
    </ligand>
</feature>
<evidence type="ECO:0000313" key="10">
    <source>
        <dbReference type="Proteomes" id="UP000014634"/>
    </source>
</evidence>
<comment type="subunit">
    <text evidence="5">A double ring-shaped homohexamer of HslV is capped on each side by a ring-shaped HslU homohexamer. The assembly of the HslU/HslV complex is dependent on binding of ATP.</text>
</comment>
<dbReference type="GO" id="GO:0005524">
    <property type="term" value="F:ATP binding"/>
    <property type="evidence" value="ECO:0007669"/>
    <property type="project" value="UniProtKB-UniRule"/>
</dbReference>
<evidence type="ECO:0000256" key="3">
    <source>
        <dbReference type="ARBA" id="ARBA00022840"/>
    </source>
</evidence>
<comment type="function">
    <text evidence="5">ATPase subunit of a proteasome-like degradation complex; this subunit has chaperone activity. The binding of ATP and its subsequent hydrolysis by HslU are essential for unfolding of protein substrates subsequently hydrolyzed by HslV. HslU recognizes the N-terminal part of its protein substrates and unfolds these before they are guided to HslV for hydrolysis.</text>
</comment>
<keyword evidence="9" id="KW-0378">Hydrolase</keyword>
<dbReference type="InterPro" id="IPR019489">
    <property type="entry name" value="Clp_ATPase_C"/>
</dbReference>
<dbReference type="GO" id="GO:0016887">
    <property type="term" value="F:ATP hydrolysis activity"/>
    <property type="evidence" value="ECO:0007669"/>
    <property type="project" value="InterPro"/>
</dbReference>
<evidence type="ECO:0000256" key="2">
    <source>
        <dbReference type="ARBA" id="ARBA00022741"/>
    </source>
</evidence>
<dbReference type="Gene3D" id="1.10.8.60">
    <property type="match status" value="1"/>
</dbReference>
<gene>
    <name evidence="5" type="primary">hslU</name>
    <name evidence="9" type="ORF">HMPREF9195_02244</name>
</gene>
<evidence type="ECO:0000259" key="7">
    <source>
        <dbReference type="SMART" id="SM00382"/>
    </source>
</evidence>
<dbReference type="InterPro" id="IPR050052">
    <property type="entry name" value="ATP-dep_Clp_protease_ClpX"/>
</dbReference>
<accession>A0AA87NNZ1</accession>
<feature type="binding site" evidence="5">
    <location>
        <position position="298"/>
    </location>
    <ligand>
        <name>ATP</name>
        <dbReference type="ChEBI" id="CHEBI:30616"/>
    </ligand>
</feature>
<comment type="subcellular location">
    <subcellularLocation>
        <location evidence="5">Cytoplasm</location>
    </subcellularLocation>
</comment>
<proteinExistence type="inferred from homology"/>
<keyword evidence="5" id="KW-0963">Cytoplasm</keyword>
<dbReference type="NCBIfam" id="NF003544">
    <property type="entry name" value="PRK05201.1"/>
    <property type="match status" value="1"/>
</dbReference>
<feature type="domain" description="AAA+ ATPase" evidence="7">
    <location>
        <begin position="53"/>
        <end position="375"/>
    </location>
</feature>
<protein>
    <recommendedName>
        <fullName evidence="5">ATP-dependent protease ATPase subunit HslU</fullName>
    </recommendedName>
    <alternativeName>
        <fullName evidence="5">Unfoldase HslU</fullName>
    </alternativeName>
</protein>
<dbReference type="Pfam" id="PF07724">
    <property type="entry name" value="AAA_2"/>
    <property type="match status" value="1"/>
</dbReference>
<comment type="similarity">
    <text evidence="1 5">Belongs to the ClpX chaperone family. HslU subfamily.</text>
</comment>
<dbReference type="SMART" id="SM00382">
    <property type="entry name" value="AAA"/>
    <property type="match status" value="1"/>
</dbReference>
<evidence type="ECO:0000256" key="5">
    <source>
        <dbReference type="HAMAP-Rule" id="MF_00249"/>
    </source>
</evidence>
<reference evidence="9 10" key="1">
    <citation type="submission" date="2013-04" db="EMBL/GenBank/DDBJ databases">
        <title>The Genome Sequence of Treponema medium ATCC 700293.</title>
        <authorList>
            <consortium name="The Broad Institute Genomics Platform"/>
            <person name="Earl A."/>
            <person name="Ward D."/>
            <person name="Feldgarden M."/>
            <person name="Gevers D."/>
            <person name="Leonetti C."/>
            <person name="Blanton J.M."/>
            <person name="Dewhirst F.E."/>
            <person name="Izard J."/>
            <person name="Walker B."/>
            <person name="Young S."/>
            <person name="Zeng Q."/>
            <person name="Gargeya S."/>
            <person name="Fitzgerald M."/>
            <person name="Haas B."/>
            <person name="Abouelleil A."/>
            <person name="Allen A.W."/>
            <person name="Alvarado L."/>
            <person name="Arachchi H.M."/>
            <person name="Berlin A.M."/>
            <person name="Chapman S.B."/>
            <person name="Gainer-Dewar J."/>
            <person name="Goldberg J."/>
            <person name="Griggs A."/>
            <person name="Gujja S."/>
            <person name="Hansen M."/>
            <person name="Howarth C."/>
            <person name="Imamovic A."/>
            <person name="Ireland A."/>
            <person name="Larimer J."/>
            <person name="McCowan C."/>
            <person name="Murphy C."/>
            <person name="Pearson M."/>
            <person name="Poon T.W."/>
            <person name="Priest M."/>
            <person name="Roberts A."/>
            <person name="Saif S."/>
            <person name="Shea T."/>
            <person name="Sisk P."/>
            <person name="Sykes S."/>
            <person name="Wortman J."/>
            <person name="Nusbaum C."/>
            <person name="Birren B."/>
        </authorList>
    </citation>
    <scope>NUCLEOTIDE SEQUENCE [LARGE SCALE GENOMIC DNA]</scope>
    <source>
        <strain evidence="9 10">ATCC 700293</strain>
    </source>
</reference>
<dbReference type="Proteomes" id="UP000014634">
    <property type="component" value="Unassembled WGS sequence"/>
</dbReference>
<dbReference type="SUPFAM" id="SSF52540">
    <property type="entry name" value="P-loop containing nucleoside triphosphate hydrolases"/>
    <property type="match status" value="1"/>
</dbReference>
<name>A0AA87NNZ1_TREMD</name>
<evidence type="ECO:0000256" key="6">
    <source>
        <dbReference type="SAM" id="MobiDB-lite"/>
    </source>
</evidence>
<dbReference type="HAMAP" id="MF_00249">
    <property type="entry name" value="HslU"/>
    <property type="match status" value="1"/>
</dbReference>
<dbReference type="NCBIfam" id="TIGR00390">
    <property type="entry name" value="hslU"/>
    <property type="match status" value="1"/>
</dbReference>
<keyword evidence="9" id="KW-0645">Protease</keyword>
<evidence type="ECO:0000256" key="4">
    <source>
        <dbReference type="ARBA" id="ARBA00023186"/>
    </source>
</evidence>
<dbReference type="GO" id="GO:0043335">
    <property type="term" value="P:protein unfolding"/>
    <property type="evidence" value="ECO:0007669"/>
    <property type="project" value="UniProtKB-UniRule"/>
</dbReference>
<dbReference type="EMBL" id="ATFE01000016">
    <property type="protein sequence ID" value="EPF27744.1"/>
    <property type="molecule type" value="Genomic_DNA"/>
</dbReference>
<dbReference type="AlphaFoldDB" id="A0AA87NNZ1"/>
<evidence type="ECO:0000313" key="9">
    <source>
        <dbReference type="EMBL" id="EPF27744.1"/>
    </source>
</evidence>
<evidence type="ECO:0000256" key="1">
    <source>
        <dbReference type="ARBA" id="ARBA00009771"/>
    </source>
</evidence>
<feature type="domain" description="Clp ATPase C-terminal" evidence="8">
    <location>
        <begin position="378"/>
        <end position="474"/>
    </location>
</feature>
<dbReference type="FunFam" id="3.40.50.300:FF:000220">
    <property type="entry name" value="ATP-dependent protease ATPase subunit HslU"/>
    <property type="match status" value="1"/>
</dbReference>
<dbReference type="InterPro" id="IPR003959">
    <property type="entry name" value="ATPase_AAA_core"/>
</dbReference>
<dbReference type="InterPro" id="IPR027417">
    <property type="entry name" value="P-loop_NTPase"/>
</dbReference>
<dbReference type="GO" id="GO:0036402">
    <property type="term" value="F:proteasome-activating activity"/>
    <property type="evidence" value="ECO:0007669"/>
    <property type="project" value="UniProtKB-UniRule"/>
</dbReference>
<keyword evidence="2 5" id="KW-0547">Nucleotide-binding</keyword>
<dbReference type="InterPro" id="IPR003593">
    <property type="entry name" value="AAA+_ATPase"/>
</dbReference>
<sequence length="486" mass="54710">MTINLDELTPPHIVAELDKYIIGQTKAKKAVAVALRNRTRRLKLSEEIREEIAPKNILMIGPTGVGKTEIARRLAKLSGAPFLKVEATKYTEVGYVGRDVESMIRDLMAVGYSMVKSEVQETLKAQAEKNTEEILLDLLLPGSNKKKRNRKESSKPLLIAGSEHDAEDENSREIRVEVNSAEDGNQAEDDMHETREKFRKMLRDGKFEDKMVEVSVQQSGMPSFEIFAGGSSMEDLESAMSNISSMLMGAGKSKRKTTSVKEARMIIMNDQLDKLVDHDKIVEEAKERVEQMGIIFIDEIDKVASKSERSSGIDVSREGVQRDILPIVEGSKVNTKFGVVDTRHILFIAAGAFSISKPSDLIPEFQGRFPLRVELESLHAEDFKRILLEPKNALTKQYKALLETEGLTIIFKDEAIERMSNLAAEVNSTMENIGARRLHTIMEMLLEDISFNASDMTEKTVEIDRAYVDERLKDIVQDQDLSRYIL</sequence>
<keyword evidence="4 5" id="KW-0143">Chaperone</keyword>
<dbReference type="RefSeq" id="WP_016524166.1">
    <property type="nucleotide sequence ID" value="NZ_KE332517.1"/>
</dbReference>
<dbReference type="InterPro" id="IPR004491">
    <property type="entry name" value="HslU"/>
</dbReference>
<dbReference type="PANTHER" id="PTHR48102">
    <property type="entry name" value="ATP-DEPENDENT CLP PROTEASE ATP-BINDING SUBUNIT CLPX-LIKE, MITOCHONDRIAL-RELATED"/>
    <property type="match status" value="1"/>
</dbReference>
<organism evidence="9 10">
    <name type="scientific">Treponema medium ATCC 700293</name>
    <dbReference type="NCBI Taxonomy" id="1125700"/>
    <lineage>
        <taxon>Bacteria</taxon>
        <taxon>Pseudomonadati</taxon>
        <taxon>Spirochaetota</taxon>
        <taxon>Spirochaetia</taxon>
        <taxon>Spirochaetales</taxon>
        <taxon>Treponemataceae</taxon>
        <taxon>Treponema</taxon>
    </lineage>
</organism>
<feature type="binding site" evidence="5">
    <location>
        <position position="22"/>
    </location>
    <ligand>
        <name>ATP</name>
        <dbReference type="ChEBI" id="CHEBI:30616"/>
    </ligand>
</feature>
<feature type="binding site" evidence="5">
    <location>
        <position position="436"/>
    </location>
    <ligand>
        <name>ATP</name>
        <dbReference type="ChEBI" id="CHEBI:30616"/>
    </ligand>
</feature>
<dbReference type="Pfam" id="PF00004">
    <property type="entry name" value="AAA"/>
    <property type="match status" value="1"/>
</dbReference>
<evidence type="ECO:0000259" key="8">
    <source>
        <dbReference type="SMART" id="SM01086"/>
    </source>
</evidence>
<dbReference type="SMART" id="SM01086">
    <property type="entry name" value="ClpB_D2-small"/>
    <property type="match status" value="1"/>
</dbReference>
<comment type="caution">
    <text evidence="9">The sequence shown here is derived from an EMBL/GenBank/DDBJ whole genome shotgun (WGS) entry which is preliminary data.</text>
</comment>